<evidence type="ECO:0000313" key="4">
    <source>
        <dbReference type="EMBL" id="ADB50468.1"/>
    </source>
</evidence>
<dbReference type="PANTHER" id="PTHR16305:SF35">
    <property type="entry name" value="TRANSCRIPTIONAL ACTIVATOR DOMAIN"/>
    <property type="match status" value="1"/>
</dbReference>
<dbReference type="InterPro" id="IPR016032">
    <property type="entry name" value="Sig_transdc_resp-reg_C-effctor"/>
</dbReference>
<organism evidence="4 5">
    <name type="scientific">Conexibacter woesei (strain DSM 14684 / CCUG 47730 / CIP 108061 / JCM 11494 / NBRC 100937 / ID131577)</name>
    <dbReference type="NCBI Taxonomy" id="469383"/>
    <lineage>
        <taxon>Bacteria</taxon>
        <taxon>Bacillati</taxon>
        <taxon>Actinomycetota</taxon>
        <taxon>Thermoleophilia</taxon>
        <taxon>Solirubrobacterales</taxon>
        <taxon>Conexibacteraceae</taxon>
        <taxon>Conexibacter</taxon>
    </lineage>
</organism>
<dbReference type="AlphaFoldDB" id="D3F496"/>
<dbReference type="Pfam" id="PF13191">
    <property type="entry name" value="AAA_16"/>
    <property type="match status" value="1"/>
</dbReference>
<sequence length="947" mass="99035">MIRGVGVPADTLEASPLERENEFAALEARVRAAVERGVGSVLVVTGPAGAGKTTLLGALASSAAPRLRVLNATGADVECDLPFGVVRQLVERPVLALPAAAQAELLAGPASAVRALLNGPVDAPVDSAAAIAHGLYWLLARLTDQQPVCVLVDDAHWCDAESMDALTYVARRADGHPLVLVVATRDDEPDAHAWSRLHAIESTAVLRPAPLSAEASARLVSSFMAAPASAPFASACHRLTAGNPRLLVELLATCRDMAIAPDAAGAAAIATIAPERLGTMVLERIARLGDHALALSRAVAVLEHGRMSDTAAVALLDAVDAEHAARRLVDGALLLDELPLRFVHPLTGAIVLGQLGSAERDGAHRRAAAVLASHDRDAAALHLLRCEPAGESWAAETLRDAAHAALRRGTPAAAVRLLDRALAEGGQGTAIRAELAGALLAAGDPRAVEELHWAVRACRDDPSRRAALVAQLALAQFTTGDVAACTRTLRAALDDLAPLDDGGGVGGIEIVATAALLPQGDQTLRAAAVLRARSMTGDPRLGAIAAIDRVCRGEPASETTPGAAARLRELVGSAGGDVAPAFHVLVWALACYDEVDVASDALEHAFDVAREHGSRLRYGMACYLRAWTRWCRGDLLGVLADVDETLAFAAEGGAIAVPNMLWEQAECRLARGNVAGCAAALDAGFAAVDSTRWELAGAWLRHGRAGQLLRAGEPVGALREALAAGELFSSMDMPSPAVVDWRGRAVRAAVAVGELDRARAIAADGVTRAEVIGTPRTLALAGLADALTHDGDARVERLQAAALHAAAGPSPLVRAEVLLELGRALRHQRRPSDARTPLRQAIDLTRAAGATALAAEALSELEATGARRRREPAWGVESLTPREHELAQLAARGLTNTQIAERLFITRKTVETHMSAVLRKLEIGSRQELNVLLSGPEDRREATTLDR</sequence>
<dbReference type="Gene3D" id="3.40.50.300">
    <property type="entry name" value="P-loop containing nucleotide triphosphate hydrolases"/>
    <property type="match status" value="1"/>
</dbReference>
<dbReference type="InterPro" id="IPR036388">
    <property type="entry name" value="WH-like_DNA-bd_sf"/>
</dbReference>
<evidence type="ECO:0000313" key="5">
    <source>
        <dbReference type="Proteomes" id="UP000008229"/>
    </source>
</evidence>
<evidence type="ECO:0000256" key="2">
    <source>
        <dbReference type="ARBA" id="ARBA00022840"/>
    </source>
</evidence>
<dbReference type="SMART" id="SM00421">
    <property type="entry name" value="HTH_LUXR"/>
    <property type="match status" value="1"/>
</dbReference>
<dbReference type="PROSITE" id="PS50043">
    <property type="entry name" value="HTH_LUXR_2"/>
    <property type="match status" value="1"/>
</dbReference>
<dbReference type="PRINTS" id="PR00038">
    <property type="entry name" value="HTHLUXR"/>
</dbReference>
<dbReference type="SUPFAM" id="SSF46894">
    <property type="entry name" value="C-terminal effector domain of the bipartite response regulators"/>
    <property type="match status" value="1"/>
</dbReference>
<reference evidence="4 5" key="1">
    <citation type="journal article" date="2010" name="Stand. Genomic Sci.">
        <title>Complete genome sequence of Conexibacter woesei type strain (ID131577).</title>
        <authorList>
            <person name="Pukall R."/>
            <person name="Lapidus A."/>
            <person name="Glavina Del Rio T."/>
            <person name="Copeland A."/>
            <person name="Tice H."/>
            <person name="Cheng J.-F."/>
            <person name="Lucas S."/>
            <person name="Chen F."/>
            <person name="Nolan M."/>
            <person name="Bruce D."/>
            <person name="Goodwin L."/>
            <person name="Pitluck S."/>
            <person name="Mavromatis K."/>
            <person name="Ivanova N."/>
            <person name="Ovchinnikova G."/>
            <person name="Pati A."/>
            <person name="Chen A."/>
            <person name="Palaniappan K."/>
            <person name="Land M."/>
            <person name="Hauser L."/>
            <person name="Chang Y.-J."/>
            <person name="Jeffries C.D."/>
            <person name="Chain P."/>
            <person name="Meincke L."/>
            <person name="Sims D."/>
            <person name="Brettin T."/>
            <person name="Detter J.C."/>
            <person name="Rohde M."/>
            <person name="Goeker M."/>
            <person name="Bristow J."/>
            <person name="Eisen J.A."/>
            <person name="Markowitz V."/>
            <person name="Kyrpides N.C."/>
            <person name="Klenk H.-P."/>
            <person name="Hugenholtz P."/>
        </authorList>
    </citation>
    <scope>NUCLEOTIDE SEQUENCE [LARGE SCALE GENOMIC DNA]</scope>
    <source>
        <strain evidence="5">DSM 14684 / CIP 108061 / JCM 11494 / NBRC 100937 / ID131577</strain>
    </source>
</reference>
<dbReference type="GO" id="GO:0006355">
    <property type="term" value="P:regulation of DNA-templated transcription"/>
    <property type="evidence" value="ECO:0007669"/>
    <property type="project" value="InterPro"/>
</dbReference>
<dbReference type="Gene3D" id="1.10.10.10">
    <property type="entry name" value="Winged helix-like DNA-binding domain superfamily/Winged helix DNA-binding domain"/>
    <property type="match status" value="1"/>
</dbReference>
<dbReference type="CDD" id="cd06170">
    <property type="entry name" value="LuxR_C_like"/>
    <property type="match status" value="1"/>
</dbReference>
<keyword evidence="5" id="KW-1185">Reference proteome</keyword>
<evidence type="ECO:0000256" key="1">
    <source>
        <dbReference type="ARBA" id="ARBA00022741"/>
    </source>
</evidence>
<dbReference type="GO" id="GO:0005524">
    <property type="term" value="F:ATP binding"/>
    <property type="evidence" value="ECO:0007669"/>
    <property type="project" value="UniProtKB-KW"/>
</dbReference>
<dbReference type="GO" id="GO:0003677">
    <property type="term" value="F:DNA binding"/>
    <property type="evidence" value="ECO:0007669"/>
    <property type="project" value="InterPro"/>
</dbReference>
<dbReference type="SUPFAM" id="SSF52540">
    <property type="entry name" value="P-loop containing nucleoside triphosphate hydrolases"/>
    <property type="match status" value="1"/>
</dbReference>
<keyword evidence="1" id="KW-0547">Nucleotide-binding</keyword>
<dbReference type="STRING" id="469383.Cwoe_2042"/>
<dbReference type="HOGENOM" id="CLU_006850_1_1_11"/>
<dbReference type="KEGG" id="cwo:Cwoe_2042"/>
<dbReference type="GO" id="GO:0005737">
    <property type="term" value="C:cytoplasm"/>
    <property type="evidence" value="ECO:0007669"/>
    <property type="project" value="TreeGrafter"/>
</dbReference>
<dbReference type="EMBL" id="CP001854">
    <property type="protein sequence ID" value="ADB50468.1"/>
    <property type="molecule type" value="Genomic_DNA"/>
</dbReference>
<dbReference type="Proteomes" id="UP000008229">
    <property type="component" value="Chromosome"/>
</dbReference>
<dbReference type="eggNOG" id="COG0470">
    <property type="taxonomic scope" value="Bacteria"/>
</dbReference>
<proteinExistence type="predicted"/>
<keyword evidence="2" id="KW-0067">ATP-binding</keyword>
<feature type="domain" description="HTH luxR-type" evidence="3">
    <location>
        <begin position="872"/>
        <end position="937"/>
    </location>
</feature>
<dbReference type="GO" id="GO:0004016">
    <property type="term" value="F:adenylate cyclase activity"/>
    <property type="evidence" value="ECO:0007669"/>
    <property type="project" value="TreeGrafter"/>
</dbReference>
<dbReference type="eggNOG" id="COG2197">
    <property type="taxonomic scope" value="Bacteria"/>
</dbReference>
<name>D3F496_CONWI</name>
<gene>
    <name evidence="4" type="ordered locus">Cwoe_2042</name>
</gene>
<accession>D3F496</accession>
<dbReference type="InterPro" id="IPR027417">
    <property type="entry name" value="P-loop_NTPase"/>
</dbReference>
<reference evidence="5" key="2">
    <citation type="submission" date="2010-01" db="EMBL/GenBank/DDBJ databases">
        <title>The complete genome of Conexibacter woesei DSM 14684.</title>
        <authorList>
            <consortium name="US DOE Joint Genome Institute (JGI-PGF)"/>
            <person name="Lucas S."/>
            <person name="Copeland A."/>
            <person name="Lapidus A."/>
            <person name="Glavina del Rio T."/>
            <person name="Dalin E."/>
            <person name="Tice H."/>
            <person name="Bruce D."/>
            <person name="Goodwin L."/>
            <person name="Pitluck S."/>
            <person name="Kyrpides N."/>
            <person name="Mavromatis K."/>
            <person name="Ivanova N."/>
            <person name="Mikhailova N."/>
            <person name="Chertkov O."/>
            <person name="Brettin T."/>
            <person name="Detter J.C."/>
            <person name="Han C."/>
            <person name="Larimer F."/>
            <person name="Land M."/>
            <person name="Hauser L."/>
            <person name="Markowitz V."/>
            <person name="Cheng J.-F."/>
            <person name="Hugenholtz P."/>
            <person name="Woyke T."/>
            <person name="Wu D."/>
            <person name="Pukall R."/>
            <person name="Steenblock K."/>
            <person name="Schneider S."/>
            <person name="Klenk H.-P."/>
            <person name="Eisen J.A."/>
        </authorList>
    </citation>
    <scope>NUCLEOTIDE SEQUENCE [LARGE SCALE GENOMIC DNA]</scope>
    <source>
        <strain evidence="5">DSM 14684 / CIP 108061 / JCM 11494 / NBRC 100937 / ID131577</strain>
    </source>
</reference>
<dbReference type="InterPro" id="IPR000792">
    <property type="entry name" value="Tscrpt_reg_LuxR_C"/>
</dbReference>
<evidence type="ECO:0000259" key="3">
    <source>
        <dbReference type="PROSITE" id="PS50043"/>
    </source>
</evidence>
<dbReference type="PROSITE" id="PS00622">
    <property type="entry name" value="HTH_LUXR_1"/>
    <property type="match status" value="1"/>
</dbReference>
<dbReference type="InterPro" id="IPR041664">
    <property type="entry name" value="AAA_16"/>
</dbReference>
<protein>
    <submittedName>
        <fullName evidence="4">ATP-dependent transcriptional regulator, MalT-like, LuxR family</fullName>
    </submittedName>
</protein>
<dbReference type="Pfam" id="PF00196">
    <property type="entry name" value="GerE"/>
    <property type="match status" value="1"/>
</dbReference>
<dbReference type="PANTHER" id="PTHR16305">
    <property type="entry name" value="TESTICULAR SOLUBLE ADENYLYL CYCLASE"/>
    <property type="match status" value="1"/>
</dbReference>